<sequence>MCRLLPDRSAPITLIPVLVTGIQLRRVCAVKRVLPPKDLGYWIPVTSTGMRKDVITVGDQNRTRHCRIASFDTILKADF</sequence>
<evidence type="ECO:0000313" key="1">
    <source>
        <dbReference type="EMBL" id="MBB4350160.1"/>
    </source>
</evidence>
<protein>
    <submittedName>
        <fullName evidence="2">Uncharacterized protein</fullName>
    </submittedName>
</protein>
<evidence type="ECO:0000313" key="2">
    <source>
        <dbReference type="EMBL" id="MBB4413338.1"/>
    </source>
</evidence>
<organism evidence="2 5">
    <name type="scientific">Aliirhizobium cellulosilyticum</name>
    <dbReference type="NCBI Taxonomy" id="393664"/>
    <lineage>
        <taxon>Bacteria</taxon>
        <taxon>Pseudomonadati</taxon>
        <taxon>Pseudomonadota</taxon>
        <taxon>Alphaproteobacteria</taxon>
        <taxon>Hyphomicrobiales</taxon>
        <taxon>Rhizobiaceae</taxon>
        <taxon>Aliirhizobium</taxon>
    </lineage>
</organism>
<evidence type="ECO:0000313" key="5">
    <source>
        <dbReference type="Proteomes" id="UP000524535"/>
    </source>
</evidence>
<evidence type="ECO:0000313" key="3">
    <source>
        <dbReference type="EMBL" id="MBB4447723.1"/>
    </source>
</evidence>
<evidence type="ECO:0000313" key="4">
    <source>
        <dbReference type="Proteomes" id="UP000520770"/>
    </source>
</evidence>
<proteinExistence type="predicted"/>
<dbReference type="Proteomes" id="UP000524535">
    <property type="component" value="Unassembled WGS sequence"/>
</dbReference>
<accession>A0A7W6XCW4</accession>
<gene>
    <name evidence="2" type="ORF">GGE31_003864</name>
    <name evidence="1" type="ORF">GGE33_003923</name>
    <name evidence="3" type="ORF">GGE35_003558</name>
</gene>
<dbReference type="EMBL" id="JACIGY010000005">
    <property type="protein sequence ID" value="MBB4413338.1"/>
    <property type="molecule type" value="Genomic_DNA"/>
</dbReference>
<dbReference type="Proteomes" id="UP000576087">
    <property type="component" value="Unassembled WGS sequence"/>
</dbReference>
<dbReference type="EMBL" id="JACIHM010000005">
    <property type="protein sequence ID" value="MBB4447723.1"/>
    <property type="molecule type" value="Genomic_DNA"/>
</dbReference>
<comment type="caution">
    <text evidence="2">The sequence shown here is derived from an EMBL/GenBank/DDBJ whole genome shotgun (WGS) entry which is preliminary data.</text>
</comment>
<dbReference type="Proteomes" id="UP000520770">
    <property type="component" value="Unassembled WGS sequence"/>
</dbReference>
<name>A0A7W6XCW4_9HYPH</name>
<reference evidence="4 5" key="1">
    <citation type="submission" date="2020-08" db="EMBL/GenBank/DDBJ databases">
        <title>Genomic Encyclopedia of Type Strains, Phase IV (KMG-V): Genome sequencing to study the core and pangenomes of soil and plant-associated prokaryotes.</title>
        <authorList>
            <person name="Whitman W."/>
        </authorList>
    </citation>
    <scope>NUCLEOTIDE SEQUENCE [LARGE SCALE GENOMIC DNA]</scope>
    <source>
        <strain evidence="2 5">SEMIA 444</strain>
        <strain evidence="1 4">SEMIA 448</strain>
        <strain evidence="3 6">SEMIA 452</strain>
    </source>
</reference>
<dbReference type="AlphaFoldDB" id="A0A7W6XCW4"/>
<keyword evidence="5" id="KW-1185">Reference proteome</keyword>
<evidence type="ECO:0000313" key="6">
    <source>
        <dbReference type="Proteomes" id="UP000576087"/>
    </source>
</evidence>
<dbReference type="EMBL" id="JACIGW010000004">
    <property type="protein sequence ID" value="MBB4350160.1"/>
    <property type="molecule type" value="Genomic_DNA"/>
</dbReference>